<evidence type="ECO:0000256" key="5">
    <source>
        <dbReference type="ARBA" id="ARBA00022598"/>
    </source>
</evidence>
<dbReference type="CDD" id="cd04322">
    <property type="entry name" value="LysRS_N"/>
    <property type="match status" value="1"/>
</dbReference>
<dbReference type="NCBIfam" id="NF001756">
    <property type="entry name" value="PRK00484.1"/>
    <property type="match status" value="1"/>
</dbReference>
<dbReference type="InterPro" id="IPR006195">
    <property type="entry name" value="aa-tRNA-synth_II"/>
</dbReference>
<organism evidence="16 17">
    <name type="scientific">Caldicellulosiruptor bescii</name>
    <name type="common">Anaerocellum thermophilum</name>
    <dbReference type="NCBI Taxonomy" id="31899"/>
    <lineage>
        <taxon>Bacteria</taxon>
        <taxon>Bacillati</taxon>
        <taxon>Bacillota</taxon>
        <taxon>Bacillota incertae sedis</taxon>
        <taxon>Caldicellulosiruptorales</taxon>
        <taxon>Caldicellulosiruptoraceae</taxon>
        <taxon>Caldicellulosiruptor</taxon>
    </lineage>
</organism>
<dbReference type="NCBIfam" id="TIGR00499">
    <property type="entry name" value="lysS_bact"/>
    <property type="match status" value="1"/>
</dbReference>
<evidence type="ECO:0000313" key="16">
    <source>
        <dbReference type="EMBL" id="SMR95118.1"/>
    </source>
</evidence>
<evidence type="ECO:0000256" key="6">
    <source>
        <dbReference type="ARBA" id="ARBA00022723"/>
    </source>
</evidence>
<evidence type="ECO:0000313" key="17">
    <source>
        <dbReference type="Proteomes" id="UP000196803"/>
    </source>
</evidence>
<dbReference type="Gene3D" id="3.30.930.10">
    <property type="entry name" value="Bira Bifunctional Protein, Domain 2"/>
    <property type="match status" value="1"/>
</dbReference>
<dbReference type="HAMAP" id="MF_00252">
    <property type="entry name" value="Lys_tRNA_synth_class2"/>
    <property type="match status" value="1"/>
</dbReference>
<dbReference type="Gene3D" id="2.40.50.140">
    <property type="entry name" value="Nucleic acid-binding proteins"/>
    <property type="match status" value="1"/>
</dbReference>
<accession>A0ABY1SBR2</accession>
<evidence type="ECO:0000256" key="9">
    <source>
        <dbReference type="ARBA" id="ARBA00022842"/>
    </source>
</evidence>
<comment type="catalytic activity">
    <reaction evidence="12 13 14">
        <text>tRNA(Lys) + L-lysine + ATP = L-lysyl-tRNA(Lys) + AMP + diphosphate</text>
        <dbReference type="Rhea" id="RHEA:20792"/>
        <dbReference type="Rhea" id="RHEA-COMP:9696"/>
        <dbReference type="Rhea" id="RHEA-COMP:9697"/>
        <dbReference type="ChEBI" id="CHEBI:30616"/>
        <dbReference type="ChEBI" id="CHEBI:32551"/>
        <dbReference type="ChEBI" id="CHEBI:33019"/>
        <dbReference type="ChEBI" id="CHEBI:78442"/>
        <dbReference type="ChEBI" id="CHEBI:78529"/>
        <dbReference type="ChEBI" id="CHEBI:456215"/>
        <dbReference type="EC" id="6.1.1.6"/>
    </reaction>
</comment>
<evidence type="ECO:0000256" key="13">
    <source>
        <dbReference type="HAMAP-Rule" id="MF_00252"/>
    </source>
</evidence>
<comment type="cofactor">
    <cofactor evidence="13 14">
        <name>Mg(2+)</name>
        <dbReference type="ChEBI" id="CHEBI:18420"/>
    </cofactor>
    <text evidence="13 14">Binds 3 Mg(2+) ions per subunit.</text>
</comment>
<evidence type="ECO:0000256" key="10">
    <source>
        <dbReference type="ARBA" id="ARBA00022917"/>
    </source>
</evidence>
<dbReference type="InterPro" id="IPR018149">
    <property type="entry name" value="Lys-tRNA-synth_II_C"/>
</dbReference>
<feature type="binding site" evidence="13">
    <location>
        <position position="414"/>
    </location>
    <ligand>
        <name>Mg(2+)</name>
        <dbReference type="ChEBI" id="CHEBI:18420"/>
        <label>1</label>
    </ligand>
</feature>
<dbReference type="PANTHER" id="PTHR42918:SF15">
    <property type="entry name" value="LYSINE--TRNA LIGASE, CHLOROPLASTIC_MITOCHONDRIAL"/>
    <property type="match status" value="1"/>
</dbReference>
<keyword evidence="4 13" id="KW-0963">Cytoplasm</keyword>
<feature type="binding site" evidence="13">
    <location>
        <position position="414"/>
    </location>
    <ligand>
        <name>Mg(2+)</name>
        <dbReference type="ChEBI" id="CHEBI:18420"/>
        <label>2</label>
    </ligand>
</feature>
<protein>
    <recommendedName>
        <fullName evidence="13">Lysine--tRNA ligase</fullName>
        <ecNumber evidence="13">6.1.1.6</ecNumber>
    </recommendedName>
    <alternativeName>
        <fullName evidence="13">Lysyl-tRNA synthetase</fullName>
        <shortName evidence="13">LysRS</shortName>
    </alternativeName>
</protein>
<dbReference type="SUPFAM" id="SSF55681">
    <property type="entry name" value="Class II aaRS and biotin synthetases"/>
    <property type="match status" value="1"/>
</dbReference>
<dbReference type="InterPro" id="IPR034762">
    <property type="entry name" value="Lys-tRNA-ligase_II_bac/euk"/>
</dbReference>
<keyword evidence="9 13" id="KW-0460">Magnesium</keyword>
<name>A0ABY1SBR2_CALBS</name>
<dbReference type="PRINTS" id="PR00982">
    <property type="entry name" value="TRNASYNTHLYS"/>
</dbReference>
<keyword evidence="6 13" id="KW-0479">Metal-binding</keyword>
<evidence type="ECO:0000256" key="2">
    <source>
        <dbReference type="ARBA" id="ARBA00008226"/>
    </source>
</evidence>
<dbReference type="Pfam" id="PF00152">
    <property type="entry name" value="tRNA-synt_2"/>
    <property type="match status" value="1"/>
</dbReference>
<dbReference type="InterPro" id="IPR012340">
    <property type="entry name" value="NA-bd_OB-fold"/>
</dbReference>
<keyword evidence="11 13" id="KW-0030">Aminoacyl-tRNA synthetase</keyword>
<sequence>MGMQDFEFTQEELNEQIQNRIKKLKELQKNKYNPYEKVKYDPTHYSTDIKENFEVFEGKFVCVAGRMLSKRGHGKASFVDILDTKGKIQIYIKIDEVGEEKYEEFKEYYDIGDIIGVKGEVFKTHKGEISVKAKEIEMLTKCLRPLPEKWHGLKDVDTRYRKRYLDLIVNPQVRDTFIKRSLIIRSIRKFLDDRGFLEVETPVLSPVAGGAAARPFITHHNALDIDLYLRIATELHLKRLIVGGFDKVYELGRVFRNEGISIKHNPEFTTIEIYQAYADYKDMMDLTEKLITTVAQEVLGTLKITYQGQEIDLTAPWQRLTMVEAIKKYVGVDFENVTSLDEARKIAKDLGIEVEENWQIGHIINEIFEKKVEDFLVQPTFIMDYPVEVSPLAKRKKDNPQFTERFELFITCREIANAFSELNDPFDQKERFLEQLKERQRGNQEAHMMDEDFIEALEYGMPPTGGLGIGIDRLVMLLTDSYSIRDVLLFPTMRPKD</sequence>
<evidence type="ECO:0000256" key="8">
    <source>
        <dbReference type="ARBA" id="ARBA00022840"/>
    </source>
</evidence>
<evidence type="ECO:0000256" key="11">
    <source>
        <dbReference type="ARBA" id="ARBA00023146"/>
    </source>
</evidence>
<evidence type="ECO:0000256" key="4">
    <source>
        <dbReference type="ARBA" id="ARBA00022490"/>
    </source>
</evidence>
<evidence type="ECO:0000256" key="7">
    <source>
        <dbReference type="ARBA" id="ARBA00022741"/>
    </source>
</evidence>
<comment type="similarity">
    <text evidence="2 13">Belongs to the class-II aminoacyl-tRNA synthetase family.</text>
</comment>
<comment type="subunit">
    <text evidence="3 13">Homodimer.</text>
</comment>
<dbReference type="GeneID" id="31772013"/>
<reference evidence="16 17" key="1">
    <citation type="submission" date="2017-05" db="EMBL/GenBank/DDBJ databases">
        <authorList>
            <person name="Varghese N."/>
            <person name="Submissions S."/>
        </authorList>
    </citation>
    <scope>NUCLEOTIDE SEQUENCE [LARGE SCALE GENOMIC DNA]</scope>
    <source>
        <strain evidence="16 17">MACB1020</strain>
    </source>
</reference>
<feature type="domain" description="Aminoacyl-transfer RNA synthetases class-II family profile" evidence="15">
    <location>
        <begin position="180"/>
        <end position="495"/>
    </location>
</feature>
<keyword evidence="17" id="KW-1185">Reference proteome</keyword>
<dbReference type="Pfam" id="PF01336">
    <property type="entry name" value="tRNA_anti-codon"/>
    <property type="match status" value="1"/>
</dbReference>
<evidence type="ECO:0000256" key="12">
    <source>
        <dbReference type="ARBA" id="ARBA00048573"/>
    </source>
</evidence>
<dbReference type="InterPro" id="IPR045864">
    <property type="entry name" value="aa-tRNA-synth_II/BPL/LPL"/>
</dbReference>
<dbReference type="PROSITE" id="PS50862">
    <property type="entry name" value="AA_TRNA_LIGASE_II"/>
    <property type="match status" value="1"/>
</dbReference>
<keyword evidence="10 13" id="KW-0648">Protein biosynthesis</keyword>
<dbReference type="CDD" id="cd00775">
    <property type="entry name" value="LysRS_core"/>
    <property type="match status" value="1"/>
</dbReference>
<comment type="caution">
    <text evidence="16">The sequence shown here is derived from an EMBL/GenBank/DDBJ whole genome shotgun (WGS) entry which is preliminary data.</text>
</comment>
<dbReference type="InterPro" id="IPR004365">
    <property type="entry name" value="NA-bd_OB_tRNA"/>
</dbReference>
<dbReference type="PIRSF" id="PIRSF039101">
    <property type="entry name" value="LysRS2"/>
    <property type="match status" value="1"/>
</dbReference>
<gene>
    <name evidence="13" type="primary">lysS</name>
    <name evidence="16" type="ORF">SAMN05216240_2450</name>
</gene>
<comment type="subcellular location">
    <subcellularLocation>
        <location evidence="1 13">Cytoplasm</location>
    </subcellularLocation>
</comment>
<dbReference type="InterPro" id="IPR044136">
    <property type="entry name" value="Lys-tRNA-ligase_II_N"/>
</dbReference>
<keyword evidence="7 13" id="KW-0547">Nucleotide-binding</keyword>
<dbReference type="EMBL" id="FXXC01000001">
    <property type="protein sequence ID" value="SMR95118.1"/>
    <property type="molecule type" value="Genomic_DNA"/>
</dbReference>
<proteinExistence type="inferred from homology"/>
<keyword evidence="8 13" id="KW-0067">ATP-binding</keyword>
<evidence type="ECO:0000259" key="15">
    <source>
        <dbReference type="PROSITE" id="PS50862"/>
    </source>
</evidence>
<dbReference type="PANTHER" id="PTHR42918">
    <property type="entry name" value="LYSYL-TRNA SYNTHETASE"/>
    <property type="match status" value="1"/>
</dbReference>
<dbReference type="SUPFAM" id="SSF50249">
    <property type="entry name" value="Nucleic acid-binding proteins"/>
    <property type="match status" value="1"/>
</dbReference>
<keyword evidence="5 13" id="KW-0436">Ligase</keyword>
<feature type="binding site" evidence="13">
    <location>
        <position position="407"/>
    </location>
    <ligand>
        <name>Mg(2+)</name>
        <dbReference type="ChEBI" id="CHEBI:18420"/>
        <label>1</label>
    </ligand>
</feature>
<dbReference type="Proteomes" id="UP000196803">
    <property type="component" value="Unassembled WGS sequence"/>
</dbReference>
<evidence type="ECO:0000256" key="3">
    <source>
        <dbReference type="ARBA" id="ARBA00011738"/>
    </source>
</evidence>
<dbReference type="EC" id="6.1.1.6" evidence="13"/>
<evidence type="ECO:0000256" key="1">
    <source>
        <dbReference type="ARBA" id="ARBA00004496"/>
    </source>
</evidence>
<dbReference type="RefSeq" id="WP_015907229.1">
    <property type="nucleotide sequence ID" value="NZ_FUZJ01000001.1"/>
</dbReference>
<evidence type="ECO:0000256" key="14">
    <source>
        <dbReference type="RuleBase" id="RU000336"/>
    </source>
</evidence>
<dbReference type="InterPro" id="IPR004364">
    <property type="entry name" value="Aa-tRNA-synt_II"/>
</dbReference>
<dbReference type="InterPro" id="IPR002313">
    <property type="entry name" value="Lys-tRNA-ligase_II"/>
</dbReference>